<accession>A0A6I6LBE3</accession>
<feature type="domain" description="Phosphatidic acid phosphatase type 2/haloperoxidase" evidence="2">
    <location>
        <begin position="92"/>
        <end position="200"/>
    </location>
</feature>
<keyword evidence="1" id="KW-0472">Membrane</keyword>
<dbReference type="EMBL" id="CP035733">
    <property type="protein sequence ID" value="QGY79822.1"/>
    <property type="molecule type" value="Genomic_DNA"/>
</dbReference>
<dbReference type="InterPro" id="IPR036938">
    <property type="entry name" value="PAP2/HPO_sf"/>
</dbReference>
<dbReference type="KEGG" id="slaa:EUU25_03860"/>
<feature type="transmembrane region" description="Helical" evidence="1">
    <location>
        <begin position="86"/>
        <end position="106"/>
    </location>
</feature>
<gene>
    <name evidence="3" type="ORF">EUU25_03860</name>
</gene>
<sequence length="220" mass="24040">MPADKSIAFRLAITSCTFSILVVALGYAVNVGYFRSFDLAISHALNMQRGVTPEWLILFMQGVSWIGGGVQRYVIVTILTLALWRWWGWGAALAMGLTTLVSAFTSDVMKAFFGRVRPDLVPQLDIIHSPAFPSGHSNNAAVVYILFIMLVAQARHPLWQVAAAIMIVLTGVSRIMLGVHWPTDVLGGWMLGASFAMAAAAVIAYRQHQRTAHFPSVLSP</sequence>
<feature type="transmembrane region" description="Helical" evidence="1">
    <location>
        <begin position="7"/>
        <end position="29"/>
    </location>
</feature>
<keyword evidence="1" id="KW-0812">Transmembrane</keyword>
<dbReference type="PANTHER" id="PTHR14969:SF13">
    <property type="entry name" value="AT30094P"/>
    <property type="match status" value="1"/>
</dbReference>
<dbReference type="Pfam" id="PF01569">
    <property type="entry name" value="PAP2"/>
    <property type="match status" value="1"/>
</dbReference>
<dbReference type="SUPFAM" id="SSF48317">
    <property type="entry name" value="Acid phosphatase/Vanadium-dependent haloperoxidase"/>
    <property type="match status" value="1"/>
</dbReference>
<feature type="transmembrane region" description="Helical" evidence="1">
    <location>
        <begin position="126"/>
        <end position="151"/>
    </location>
</feature>
<evidence type="ECO:0000259" key="2">
    <source>
        <dbReference type="SMART" id="SM00014"/>
    </source>
</evidence>
<dbReference type="Gene3D" id="1.20.144.10">
    <property type="entry name" value="Phosphatidic acid phosphatase type 2/haloperoxidase"/>
    <property type="match status" value="1"/>
</dbReference>
<dbReference type="Proteomes" id="UP000428803">
    <property type="component" value="Chromosome"/>
</dbReference>
<feature type="transmembrane region" description="Helical" evidence="1">
    <location>
        <begin position="158"/>
        <end position="179"/>
    </location>
</feature>
<evidence type="ECO:0000313" key="3">
    <source>
        <dbReference type="EMBL" id="QGY79822.1"/>
    </source>
</evidence>
<feature type="transmembrane region" description="Helical" evidence="1">
    <location>
        <begin position="185"/>
        <end position="205"/>
    </location>
</feature>
<feature type="transmembrane region" description="Helical" evidence="1">
    <location>
        <begin position="55"/>
        <end position="74"/>
    </location>
</feature>
<reference evidence="4" key="1">
    <citation type="submission" date="2019-01" db="EMBL/GenBank/DDBJ databases">
        <title>Sphingorhabdus lacus sp.nov., isolated from an oligotrophic freshwater lake.</title>
        <authorList>
            <person name="Park M."/>
        </authorList>
    </citation>
    <scope>NUCLEOTIDE SEQUENCE [LARGE SCALE GENOMIC DNA]</scope>
    <source>
        <strain evidence="4">IMCC1753</strain>
    </source>
</reference>
<name>A0A6I6LBE3_9SPHN</name>
<evidence type="ECO:0000256" key="1">
    <source>
        <dbReference type="SAM" id="Phobius"/>
    </source>
</evidence>
<dbReference type="CDD" id="cd03392">
    <property type="entry name" value="PAP2_like_2"/>
    <property type="match status" value="1"/>
</dbReference>
<keyword evidence="1" id="KW-1133">Transmembrane helix</keyword>
<dbReference type="OrthoDB" id="9801622at2"/>
<proteinExistence type="predicted"/>
<dbReference type="RefSeq" id="WP_158898450.1">
    <property type="nucleotide sequence ID" value="NZ_CP035733.1"/>
</dbReference>
<dbReference type="AlphaFoldDB" id="A0A6I6LBE3"/>
<dbReference type="SMART" id="SM00014">
    <property type="entry name" value="acidPPc"/>
    <property type="match status" value="1"/>
</dbReference>
<dbReference type="InterPro" id="IPR000326">
    <property type="entry name" value="PAP2/HPO"/>
</dbReference>
<protein>
    <submittedName>
        <fullName evidence="3">Phosphatase PAP2 family protein</fullName>
    </submittedName>
</protein>
<keyword evidence="4" id="KW-1185">Reference proteome</keyword>
<organism evidence="3 4">
    <name type="scientific">Sphingorhabdus lacus</name>
    <dbReference type="NCBI Taxonomy" id="392610"/>
    <lineage>
        <taxon>Bacteria</taxon>
        <taxon>Pseudomonadati</taxon>
        <taxon>Pseudomonadota</taxon>
        <taxon>Alphaproteobacteria</taxon>
        <taxon>Sphingomonadales</taxon>
        <taxon>Sphingomonadaceae</taxon>
        <taxon>Sphingorhabdus</taxon>
    </lineage>
</organism>
<dbReference type="PANTHER" id="PTHR14969">
    <property type="entry name" value="SPHINGOSINE-1-PHOSPHATE PHOSPHOHYDROLASE"/>
    <property type="match status" value="1"/>
</dbReference>
<evidence type="ECO:0000313" key="4">
    <source>
        <dbReference type="Proteomes" id="UP000428803"/>
    </source>
</evidence>